<evidence type="ECO:0000259" key="5">
    <source>
        <dbReference type="PROSITE" id="PS50937"/>
    </source>
</evidence>
<organism evidence="6 7">
    <name type="scientific">Candidatus Wallbacteria bacterium HGW-Wallbacteria-1</name>
    <dbReference type="NCBI Taxonomy" id="2013854"/>
    <lineage>
        <taxon>Bacteria</taxon>
        <taxon>Candidatus Walliibacteriota</taxon>
    </lineage>
</organism>
<dbReference type="SMART" id="SM00422">
    <property type="entry name" value="HTH_MERR"/>
    <property type="match status" value="1"/>
</dbReference>
<keyword evidence="2" id="KW-0238">DNA-binding</keyword>
<evidence type="ECO:0000313" key="7">
    <source>
        <dbReference type="Proteomes" id="UP000233256"/>
    </source>
</evidence>
<reference evidence="6 7" key="1">
    <citation type="journal article" date="2017" name="ISME J.">
        <title>Potential for microbial H2 and metal transformations associated with novel bacteria and archaea in deep terrestrial subsurface sediments.</title>
        <authorList>
            <person name="Hernsdorf A.W."/>
            <person name="Amano Y."/>
            <person name="Miyakawa K."/>
            <person name="Ise K."/>
            <person name="Suzuki Y."/>
            <person name="Anantharaman K."/>
            <person name="Probst A."/>
            <person name="Burstein D."/>
            <person name="Thomas B.C."/>
            <person name="Banfield J.F."/>
        </authorList>
    </citation>
    <scope>NUCLEOTIDE SEQUENCE [LARGE SCALE GENOMIC DNA]</scope>
    <source>
        <strain evidence="6">HGW-Wallbacteria-1</strain>
    </source>
</reference>
<keyword evidence="3" id="KW-0010">Activator</keyword>
<dbReference type="AlphaFoldDB" id="A0A2N1PJ58"/>
<dbReference type="GO" id="GO:0003700">
    <property type="term" value="F:DNA-binding transcription factor activity"/>
    <property type="evidence" value="ECO:0007669"/>
    <property type="project" value="InterPro"/>
</dbReference>
<dbReference type="PANTHER" id="PTHR30204">
    <property type="entry name" value="REDOX-CYCLING DRUG-SENSING TRANSCRIPTIONAL ACTIVATOR SOXR"/>
    <property type="match status" value="1"/>
</dbReference>
<proteinExistence type="predicted"/>
<evidence type="ECO:0000256" key="1">
    <source>
        <dbReference type="ARBA" id="ARBA00023015"/>
    </source>
</evidence>
<accession>A0A2N1PJ58</accession>
<dbReference type="Proteomes" id="UP000233256">
    <property type="component" value="Unassembled WGS sequence"/>
</dbReference>
<dbReference type="GO" id="GO:0003677">
    <property type="term" value="F:DNA binding"/>
    <property type="evidence" value="ECO:0007669"/>
    <property type="project" value="UniProtKB-KW"/>
</dbReference>
<dbReference type="CDD" id="cd01106">
    <property type="entry name" value="HTH_TipAL-Mta"/>
    <property type="match status" value="1"/>
</dbReference>
<dbReference type="InterPro" id="IPR036244">
    <property type="entry name" value="TipA-like_antibiotic-bd"/>
</dbReference>
<name>A0A2N1PJ58_9BACT</name>
<dbReference type="EMBL" id="PGXC01000050">
    <property type="protein sequence ID" value="PKK88371.1"/>
    <property type="molecule type" value="Genomic_DNA"/>
</dbReference>
<evidence type="ECO:0000256" key="2">
    <source>
        <dbReference type="ARBA" id="ARBA00023125"/>
    </source>
</evidence>
<keyword evidence="4" id="KW-0804">Transcription</keyword>
<dbReference type="PANTHER" id="PTHR30204:SF90">
    <property type="entry name" value="HTH-TYPE TRANSCRIPTIONAL ACTIVATOR MTA"/>
    <property type="match status" value="1"/>
</dbReference>
<dbReference type="Gene3D" id="1.10.490.50">
    <property type="entry name" value="Antibiotic binding domain of TipA-like multidrug resistance regulators"/>
    <property type="match status" value="1"/>
</dbReference>
<dbReference type="InterPro" id="IPR012925">
    <property type="entry name" value="TipAS_dom"/>
</dbReference>
<keyword evidence="1" id="KW-0805">Transcription regulation</keyword>
<dbReference type="SUPFAM" id="SSF89082">
    <property type="entry name" value="Antibiotic binding domain of TipA-like multidrug resistance regulators"/>
    <property type="match status" value="1"/>
</dbReference>
<evidence type="ECO:0000256" key="4">
    <source>
        <dbReference type="ARBA" id="ARBA00023163"/>
    </source>
</evidence>
<dbReference type="Pfam" id="PF07739">
    <property type="entry name" value="TipAS"/>
    <property type="match status" value="1"/>
</dbReference>
<dbReference type="PROSITE" id="PS50937">
    <property type="entry name" value="HTH_MERR_2"/>
    <property type="match status" value="1"/>
</dbReference>
<dbReference type="Gene3D" id="1.10.1660.10">
    <property type="match status" value="1"/>
</dbReference>
<sequence length="243" mass="28366">MKINEIAKLSGVTVRTLHYYDEIGLLNPCCTSSSGYRFYDEKSMETLQQILFFRELDFSLGEIREIMQNPFFDRVEALSRHRDMLVKRRRRIEGLIALVDKNIRGEKNMSFREFSMTEIEKCRKEYANEARQRWGNSAAFAESESRTAGYGREEWQEIDSEARGILGAFAVNIDKEPGSSEIQDMVAKWQKHISERFYNCTREILSCLGQMYVNDERFKANIDRNGPGTADFIARAIEIYCRK</sequence>
<dbReference type="SUPFAM" id="SSF46955">
    <property type="entry name" value="Putative DNA-binding domain"/>
    <property type="match status" value="1"/>
</dbReference>
<evidence type="ECO:0000256" key="3">
    <source>
        <dbReference type="ARBA" id="ARBA00023159"/>
    </source>
</evidence>
<comment type="caution">
    <text evidence="6">The sequence shown here is derived from an EMBL/GenBank/DDBJ whole genome shotgun (WGS) entry which is preliminary data.</text>
</comment>
<dbReference type="InterPro" id="IPR000551">
    <property type="entry name" value="MerR-type_HTH_dom"/>
</dbReference>
<protein>
    <submittedName>
        <fullName evidence="6">MerR family transcriptional regulator</fullName>
    </submittedName>
</protein>
<dbReference type="Pfam" id="PF13411">
    <property type="entry name" value="MerR_1"/>
    <property type="match status" value="1"/>
</dbReference>
<dbReference type="InterPro" id="IPR047057">
    <property type="entry name" value="MerR_fam"/>
</dbReference>
<feature type="domain" description="HTH merR-type" evidence="5">
    <location>
        <begin position="1"/>
        <end position="69"/>
    </location>
</feature>
<evidence type="ECO:0000313" key="6">
    <source>
        <dbReference type="EMBL" id="PKK88371.1"/>
    </source>
</evidence>
<gene>
    <name evidence="6" type="ORF">CVV64_19190</name>
</gene>
<dbReference type="InterPro" id="IPR009061">
    <property type="entry name" value="DNA-bd_dom_put_sf"/>
</dbReference>